<dbReference type="Pfam" id="PF00528">
    <property type="entry name" value="BPD_transp_1"/>
    <property type="match status" value="1"/>
</dbReference>
<comment type="similarity">
    <text evidence="7">Belongs to the binding-protein-dependent transport system permease family.</text>
</comment>
<feature type="transmembrane region" description="Helical" evidence="7">
    <location>
        <begin position="189"/>
        <end position="214"/>
    </location>
</feature>
<feature type="transmembrane region" description="Helical" evidence="7">
    <location>
        <begin position="249"/>
        <end position="271"/>
    </location>
</feature>
<evidence type="ECO:0000256" key="2">
    <source>
        <dbReference type="ARBA" id="ARBA00022448"/>
    </source>
</evidence>
<comment type="subcellular location">
    <subcellularLocation>
        <location evidence="1 7">Cell membrane</location>
        <topology evidence="1 7">Multi-pass membrane protein</topology>
    </subcellularLocation>
</comment>
<dbReference type="PANTHER" id="PTHR43744">
    <property type="entry name" value="ABC TRANSPORTER PERMEASE PROTEIN MG189-RELATED-RELATED"/>
    <property type="match status" value="1"/>
</dbReference>
<feature type="transmembrane region" description="Helical" evidence="7">
    <location>
        <begin position="15"/>
        <end position="37"/>
    </location>
</feature>
<gene>
    <name evidence="9" type="ORF">D7294_10185</name>
</gene>
<comment type="caution">
    <text evidence="9">The sequence shown here is derived from an EMBL/GenBank/DDBJ whole genome shotgun (WGS) entry which is preliminary data.</text>
</comment>
<accession>A0A3A9Z7L3</accession>
<evidence type="ECO:0000256" key="5">
    <source>
        <dbReference type="ARBA" id="ARBA00022989"/>
    </source>
</evidence>
<evidence type="ECO:0000313" key="9">
    <source>
        <dbReference type="EMBL" id="RKN44029.1"/>
    </source>
</evidence>
<dbReference type="EMBL" id="RBAL01000004">
    <property type="protein sequence ID" value="RKN44029.1"/>
    <property type="molecule type" value="Genomic_DNA"/>
</dbReference>
<evidence type="ECO:0000256" key="6">
    <source>
        <dbReference type="ARBA" id="ARBA00023136"/>
    </source>
</evidence>
<dbReference type="PANTHER" id="PTHR43744:SF12">
    <property type="entry name" value="ABC TRANSPORTER PERMEASE PROTEIN MG189-RELATED"/>
    <property type="match status" value="1"/>
</dbReference>
<keyword evidence="2 7" id="KW-0813">Transport</keyword>
<dbReference type="OrthoDB" id="2063054at2"/>
<dbReference type="PROSITE" id="PS50928">
    <property type="entry name" value="ABC_TM1"/>
    <property type="match status" value="1"/>
</dbReference>
<dbReference type="SUPFAM" id="SSF161098">
    <property type="entry name" value="MetI-like"/>
    <property type="match status" value="1"/>
</dbReference>
<feature type="transmembrane region" description="Helical" evidence="7">
    <location>
        <begin position="83"/>
        <end position="103"/>
    </location>
</feature>
<sequence>MTAALPPAQGRLRSLAPLVVLTAAAGYFLLPLWWLFVASTKSRGDLAVTPGLWFSDLALFGNLKDLFTHEDGVYVRWLVNTALYAGLGAALATLFSAMAGYVFAKHRFRGREAAFGVVLAGVLVPPAALALPLFLLFSSAELTNTYWAVLVPSAVSPLGVYLARVQVEAAVPDELIEAARMDGAGEYRIFFAIVLRLVRPALVTIFLFQSVAIWNNFFLPLIMLTDSDLYPVTLGLFSWNTQVLGDPDLTRLVVAGSLVSVVPLALAFVSLERYWRGGPLAGGVKG</sequence>
<dbReference type="GO" id="GO:0055085">
    <property type="term" value="P:transmembrane transport"/>
    <property type="evidence" value="ECO:0007669"/>
    <property type="project" value="InterPro"/>
</dbReference>
<dbReference type="InterPro" id="IPR000515">
    <property type="entry name" value="MetI-like"/>
</dbReference>
<evidence type="ECO:0000256" key="1">
    <source>
        <dbReference type="ARBA" id="ARBA00004651"/>
    </source>
</evidence>
<evidence type="ECO:0000256" key="4">
    <source>
        <dbReference type="ARBA" id="ARBA00022692"/>
    </source>
</evidence>
<dbReference type="Proteomes" id="UP000272474">
    <property type="component" value="Unassembled WGS sequence"/>
</dbReference>
<name>A0A3A9Z7L3_9ACTN</name>
<evidence type="ECO:0000256" key="3">
    <source>
        <dbReference type="ARBA" id="ARBA00022475"/>
    </source>
</evidence>
<feature type="domain" description="ABC transmembrane type-1" evidence="8">
    <location>
        <begin position="78"/>
        <end position="270"/>
    </location>
</feature>
<dbReference type="Gene3D" id="1.10.3720.10">
    <property type="entry name" value="MetI-like"/>
    <property type="match status" value="1"/>
</dbReference>
<keyword evidence="4 7" id="KW-0812">Transmembrane</keyword>
<evidence type="ECO:0000313" key="10">
    <source>
        <dbReference type="Proteomes" id="UP000272474"/>
    </source>
</evidence>
<dbReference type="CDD" id="cd06261">
    <property type="entry name" value="TM_PBP2"/>
    <property type="match status" value="1"/>
</dbReference>
<reference evidence="9 10" key="1">
    <citation type="journal article" date="2014" name="Int. J. Syst. Evol. Microbiol.">
        <title>Streptomyces hoynatensis sp. nov., isolated from deep marine sediment.</title>
        <authorList>
            <person name="Veyisoglu A."/>
            <person name="Sahin N."/>
        </authorList>
    </citation>
    <scope>NUCLEOTIDE SEQUENCE [LARGE SCALE GENOMIC DNA]</scope>
    <source>
        <strain evidence="9 10">KCTC 29097</strain>
    </source>
</reference>
<proteinExistence type="inferred from homology"/>
<protein>
    <submittedName>
        <fullName evidence="9">Carbohydrate ABC transporter permease</fullName>
    </submittedName>
</protein>
<evidence type="ECO:0000256" key="7">
    <source>
        <dbReference type="RuleBase" id="RU363032"/>
    </source>
</evidence>
<dbReference type="AlphaFoldDB" id="A0A3A9Z7L3"/>
<keyword evidence="6 7" id="KW-0472">Membrane</keyword>
<keyword evidence="5 7" id="KW-1133">Transmembrane helix</keyword>
<keyword evidence="10" id="KW-1185">Reference proteome</keyword>
<dbReference type="InterPro" id="IPR035906">
    <property type="entry name" value="MetI-like_sf"/>
</dbReference>
<feature type="transmembrane region" description="Helical" evidence="7">
    <location>
        <begin position="115"/>
        <end position="139"/>
    </location>
</feature>
<keyword evidence="3" id="KW-1003">Cell membrane</keyword>
<dbReference type="GO" id="GO:0005886">
    <property type="term" value="C:plasma membrane"/>
    <property type="evidence" value="ECO:0007669"/>
    <property type="project" value="UniProtKB-SubCell"/>
</dbReference>
<organism evidence="9 10">
    <name type="scientific">Streptomyces hoynatensis</name>
    <dbReference type="NCBI Taxonomy" id="1141874"/>
    <lineage>
        <taxon>Bacteria</taxon>
        <taxon>Bacillati</taxon>
        <taxon>Actinomycetota</taxon>
        <taxon>Actinomycetes</taxon>
        <taxon>Kitasatosporales</taxon>
        <taxon>Streptomycetaceae</taxon>
        <taxon>Streptomyces</taxon>
    </lineage>
</organism>
<evidence type="ECO:0000259" key="8">
    <source>
        <dbReference type="PROSITE" id="PS50928"/>
    </source>
</evidence>
<dbReference type="RefSeq" id="WP_120677811.1">
    <property type="nucleotide sequence ID" value="NZ_RBAL01000004.1"/>
</dbReference>